<dbReference type="InterPro" id="IPR036259">
    <property type="entry name" value="MFS_trans_sf"/>
</dbReference>
<dbReference type="Proteomes" id="UP000632377">
    <property type="component" value="Unassembled WGS sequence"/>
</dbReference>
<dbReference type="EMBL" id="JAESWC010000002">
    <property type="protein sequence ID" value="MBL4935101.1"/>
    <property type="molecule type" value="Genomic_DNA"/>
</dbReference>
<feature type="transmembrane region" description="Helical" evidence="7">
    <location>
        <begin position="79"/>
        <end position="97"/>
    </location>
</feature>
<accession>A0ABS1T6X4</accession>
<keyword evidence="3" id="KW-1003">Cell membrane</keyword>
<comment type="caution">
    <text evidence="8">The sequence shown here is derived from an EMBL/GenBank/DDBJ whole genome shotgun (WGS) entry which is preliminary data.</text>
</comment>
<evidence type="ECO:0000256" key="6">
    <source>
        <dbReference type="ARBA" id="ARBA00023136"/>
    </source>
</evidence>
<dbReference type="SUPFAM" id="SSF103473">
    <property type="entry name" value="MFS general substrate transporter"/>
    <property type="match status" value="1"/>
</dbReference>
<feature type="transmembrane region" description="Helical" evidence="7">
    <location>
        <begin position="158"/>
        <end position="177"/>
    </location>
</feature>
<feature type="transmembrane region" description="Helical" evidence="7">
    <location>
        <begin position="29"/>
        <end position="54"/>
    </location>
</feature>
<evidence type="ECO:0000256" key="4">
    <source>
        <dbReference type="ARBA" id="ARBA00022692"/>
    </source>
</evidence>
<dbReference type="PANTHER" id="PTHR43266:SF2">
    <property type="entry name" value="MAJOR FACILITATOR SUPERFAMILY (MFS) PROFILE DOMAIN-CONTAINING PROTEIN"/>
    <property type="match status" value="1"/>
</dbReference>
<evidence type="ECO:0000256" key="5">
    <source>
        <dbReference type="ARBA" id="ARBA00022989"/>
    </source>
</evidence>
<keyword evidence="9" id="KW-1185">Reference proteome</keyword>
<name>A0ABS1T6X4_9CLOT</name>
<evidence type="ECO:0000256" key="2">
    <source>
        <dbReference type="ARBA" id="ARBA00022448"/>
    </source>
</evidence>
<evidence type="ECO:0000313" key="9">
    <source>
        <dbReference type="Proteomes" id="UP000632377"/>
    </source>
</evidence>
<protein>
    <submittedName>
        <fullName evidence="8">MFS transporter</fullName>
    </submittedName>
</protein>
<evidence type="ECO:0000313" key="8">
    <source>
        <dbReference type="EMBL" id="MBL4935101.1"/>
    </source>
</evidence>
<gene>
    <name evidence="8" type="ORF">JK636_04945</name>
</gene>
<keyword evidence="4 7" id="KW-0812">Transmembrane</keyword>
<sequence length="201" mass="22264">MGLVHLVQIQSKLTPQSSAPFPKVLIGDYLYNIGVTIYLCSITKSVGAVALMWLSRGVLRIPMLYLSGIIADSYNKKKIITVTNLISVIFAFLFIFANNERIWLVYILAFLLQSLNDIDVSSETAILPEIVSKEELSYSNETYKVAVSYVLLNIKPKGIIYFDYALAIGGLTVPFIVKALSQKSNVKIFILSTVVVGIGYI</sequence>
<evidence type="ECO:0000256" key="1">
    <source>
        <dbReference type="ARBA" id="ARBA00004651"/>
    </source>
</evidence>
<proteinExistence type="predicted"/>
<keyword evidence="2" id="KW-0813">Transport</keyword>
<keyword evidence="6 7" id="KW-0472">Membrane</keyword>
<evidence type="ECO:0000256" key="7">
    <source>
        <dbReference type="SAM" id="Phobius"/>
    </source>
</evidence>
<comment type="subcellular location">
    <subcellularLocation>
        <location evidence="1">Cell membrane</location>
        <topology evidence="1">Multi-pass membrane protein</topology>
    </subcellularLocation>
</comment>
<organism evidence="8 9">
    <name type="scientific">Clostridium rhizosphaerae</name>
    <dbReference type="NCBI Taxonomy" id="2803861"/>
    <lineage>
        <taxon>Bacteria</taxon>
        <taxon>Bacillati</taxon>
        <taxon>Bacillota</taxon>
        <taxon>Clostridia</taxon>
        <taxon>Eubacteriales</taxon>
        <taxon>Clostridiaceae</taxon>
        <taxon>Clostridium</taxon>
    </lineage>
</organism>
<keyword evidence="5 7" id="KW-1133">Transmembrane helix</keyword>
<evidence type="ECO:0000256" key="3">
    <source>
        <dbReference type="ARBA" id="ARBA00022475"/>
    </source>
</evidence>
<reference evidence="8 9" key="1">
    <citation type="submission" date="2021-01" db="EMBL/GenBank/DDBJ databases">
        <title>Genome public.</title>
        <authorList>
            <person name="Liu C."/>
            <person name="Sun Q."/>
        </authorList>
    </citation>
    <scope>NUCLEOTIDE SEQUENCE [LARGE SCALE GENOMIC DNA]</scope>
    <source>
        <strain evidence="8 9">YIM B02515</strain>
    </source>
</reference>
<dbReference type="Gene3D" id="1.20.1250.20">
    <property type="entry name" value="MFS general substrate transporter like domains"/>
    <property type="match status" value="1"/>
</dbReference>
<dbReference type="PANTHER" id="PTHR43266">
    <property type="entry name" value="MACROLIDE-EFFLUX PROTEIN"/>
    <property type="match status" value="1"/>
</dbReference>